<proteinExistence type="predicted"/>
<sequence>MYDSARYIRECNNFKNQLQAQLVNIQNFPRTGAEGLVAFTRTQNELITKAEVISRFNDSLDLRVRVNPRVQEKYGQLHFQQICRTIRLELTELRDVNVLDNVHSAQRQKLATAIEDILATLPF</sequence>
<keyword evidence="2" id="KW-1185">Reference proteome</keyword>
<accession>A0A1F5LU27</accession>
<protein>
    <submittedName>
        <fullName evidence="1">Uncharacterized protein</fullName>
    </submittedName>
</protein>
<organism evidence="1 2">
    <name type="scientific">Penicillium arizonense</name>
    <dbReference type="NCBI Taxonomy" id="1835702"/>
    <lineage>
        <taxon>Eukaryota</taxon>
        <taxon>Fungi</taxon>
        <taxon>Dikarya</taxon>
        <taxon>Ascomycota</taxon>
        <taxon>Pezizomycotina</taxon>
        <taxon>Eurotiomycetes</taxon>
        <taxon>Eurotiomycetidae</taxon>
        <taxon>Eurotiales</taxon>
        <taxon>Aspergillaceae</taxon>
        <taxon>Penicillium</taxon>
    </lineage>
</organism>
<dbReference type="AlphaFoldDB" id="A0A1F5LU27"/>
<dbReference type="GeneID" id="34573460"/>
<dbReference type="RefSeq" id="XP_022492100.1">
    <property type="nucleotide sequence ID" value="XM_022628726.1"/>
</dbReference>
<name>A0A1F5LU27_PENAI</name>
<evidence type="ECO:0000313" key="1">
    <source>
        <dbReference type="EMBL" id="OGE56672.1"/>
    </source>
</evidence>
<gene>
    <name evidence="1" type="ORF">PENARI_c003G10415</name>
</gene>
<reference evidence="1 2" key="1">
    <citation type="journal article" date="2016" name="Sci. Rep.">
        <title>Penicillium arizonense, a new, genome sequenced fungal species, reveals a high chemical diversity in secreted metabolites.</title>
        <authorList>
            <person name="Grijseels S."/>
            <person name="Nielsen J.C."/>
            <person name="Randelovic M."/>
            <person name="Nielsen J."/>
            <person name="Nielsen K.F."/>
            <person name="Workman M."/>
            <person name="Frisvad J.C."/>
        </authorList>
    </citation>
    <scope>NUCLEOTIDE SEQUENCE [LARGE SCALE GENOMIC DNA]</scope>
    <source>
        <strain evidence="1 2">CBS 141311</strain>
    </source>
</reference>
<comment type="caution">
    <text evidence="1">The sequence shown here is derived from an EMBL/GenBank/DDBJ whole genome shotgun (WGS) entry which is preliminary data.</text>
</comment>
<dbReference type="EMBL" id="LXJU01000003">
    <property type="protein sequence ID" value="OGE56672.1"/>
    <property type="molecule type" value="Genomic_DNA"/>
</dbReference>
<evidence type="ECO:0000313" key="2">
    <source>
        <dbReference type="Proteomes" id="UP000177622"/>
    </source>
</evidence>
<dbReference type="Proteomes" id="UP000177622">
    <property type="component" value="Unassembled WGS sequence"/>
</dbReference>